<keyword evidence="3" id="KW-1185">Reference proteome</keyword>
<name>A0A319C640_9EURO</name>
<dbReference type="EMBL" id="KZ821719">
    <property type="protein sequence ID" value="PYH79450.1"/>
    <property type="molecule type" value="Genomic_DNA"/>
</dbReference>
<accession>A0A319C640</accession>
<reference evidence="2 3" key="1">
    <citation type="submission" date="2016-12" db="EMBL/GenBank/DDBJ databases">
        <title>The genomes of Aspergillus section Nigri reveals drivers in fungal speciation.</title>
        <authorList>
            <consortium name="DOE Joint Genome Institute"/>
            <person name="Vesth T.C."/>
            <person name="Nybo J."/>
            <person name="Theobald S."/>
            <person name="Brandl J."/>
            <person name="Frisvad J.C."/>
            <person name="Nielsen K.F."/>
            <person name="Lyhne E.K."/>
            <person name="Kogle M.E."/>
            <person name="Kuo A."/>
            <person name="Riley R."/>
            <person name="Clum A."/>
            <person name="Nolan M."/>
            <person name="Lipzen A."/>
            <person name="Salamov A."/>
            <person name="Henrissat B."/>
            <person name="Wiebenga A."/>
            <person name="De Vries R.P."/>
            <person name="Grigoriev I.V."/>
            <person name="Mortensen U.H."/>
            <person name="Andersen M.R."/>
            <person name="Baker S.E."/>
        </authorList>
    </citation>
    <scope>NUCLEOTIDE SEQUENCE [LARGE SCALE GENOMIC DNA]</scope>
    <source>
        <strain evidence="2 3">CBS 121591</strain>
    </source>
</reference>
<organism evidence="2 3">
    <name type="scientific">Aspergillus uvarum CBS 121591</name>
    <dbReference type="NCBI Taxonomy" id="1448315"/>
    <lineage>
        <taxon>Eukaryota</taxon>
        <taxon>Fungi</taxon>
        <taxon>Dikarya</taxon>
        <taxon>Ascomycota</taxon>
        <taxon>Pezizomycotina</taxon>
        <taxon>Eurotiomycetes</taxon>
        <taxon>Eurotiomycetidae</taxon>
        <taxon>Eurotiales</taxon>
        <taxon>Aspergillaceae</taxon>
        <taxon>Aspergillus</taxon>
        <taxon>Aspergillus subgen. Circumdati</taxon>
    </lineage>
</organism>
<dbReference type="RefSeq" id="XP_025489650.1">
    <property type="nucleotide sequence ID" value="XM_025629994.1"/>
</dbReference>
<gene>
    <name evidence="2" type="ORF">BO82DRAFT_133348</name>
</gene>
<dbReference type="Proteomes" id="UP000248340">
    <property type="component" value="Unassembled WGS sequence"/>
</dbReference>
<sequence>MQLSFLFRRPRDESGWPKTAGSQSDKSVRRGNSLRISAHDCSKQRQLEWEATQVQTNLLASPVGILFLGQNLRRWWSRMPDSARSIETEQAASLPLATDAPLSGSCTTLSDPFGCWDPLFWNLLGFFTLSLTLLLSLL</sequence>
<proteinExistence type="predicted"/>
<dbReference type="AlphaFoldDB" id="A0A319C640"/>
<evidence type="ECO:0000313" key="2">
    <source>
        <dbReference type="EMBL" id="PYH79450.1"/>
    </source>
</evidence>
<feature type="region of interest" description="Disordered" evidence="1">
    <location>
        <begin position="9"/>
        <end position="31"/>
    </location>
</feature>
<dbReference type="VEuPathDB" id="FungiDB:BO82DRAFT_133348"/>
<evidence type="ECO:0000313" key="3">
    <source>
        <dbReference type="Proteomes" id="UP000248340"/>
    </source>
</evidence>
<protein>
    <submittedName>
        <fullName evidence="2">Uncharacterized protein</fullName>
    </submittedName>
</protein>
<dbReference type="GeneID" id="37132735"/>
<evidence type="ECO:0000256" key="1">
    <source>
        <dbReference type="SAM" id="MobiDB-lite"/>
    </source>
</evidence>